<dbReference type="PANTHER" id="PTHR43160:SF3">
    <property type="entry name" value="ACONITATE HYDRATASE, MITOCHONDRIAL"/>
    <property type="match status" value="1"/>
</dbReference>
<organism evidence="5 6">
    <name type="scientific">Megaselia scalaris</name>
    <name type="common">Humpbacked fly</name>
    <name type="synonym">Phora scalaris</name>
    <dbReference type="NCBI Taxonomy" id="36166"/>
    <lineage>
        <taxon>Eukaryota</taxon>
        <taxon>Metazoa</taxon>
        <taxon>Ecdysozoa</taxon>
        <taxon>Arthropoda</taxon>
        <taxon>Hexapoda</taxon>
        <taxon>Insecta</taxon>
        <taxon>Pterygota</taxon>
        <taxon>Neoptera</taxon>
        <taxon>Endopterygota</taxon>
        <taxon>Diptera</taxon>
        <taxon>Brachycera</taxon>
        <taxon>Muscomorpha</taxon>
        <taxon>Platypezoidea</taxon>
        <taxon>Phoridae</taxon>
        <taxon>Megaseliini</taxon>
        <taxon>Megaselia</taxon>
    </lineage>
</organism>
<evidence type="ECO:0000259" key="4">
    <source>
        <dbReference type="Pfam" id="PF00330"/>
    </source>
</evidence>
<evidence type="ECO:0000313" key="6">
    <source>
        <dbReference type="Proteomes" id="UP000015102"/>
    </source>
</evidence>
<keyword evidence="3" id="KW-0411">Iron-sulfur</keyword>
<accession>T1GZX8</accession>
<reference evidence="5" key="2">
    <citation type="submission" date="2015-06" db="UniProtKB">
        <authorList>
            <consortium name="EnsemblMetazoa"/>
        </authorList>
    </citation>
    <scope>IDENTIFICATION</scope>
</reference>
<protein>
    <recommendedName>
        <fullName evidence="4">Aconitase/3-isopropylmalate dehydratase large subunit alpha/beta/alpha domain-containing protein</fullName>
    </recommendedName>
</protein>
<dbReference type="GO" id="GO:0006099">
    <property type="term" value="P:tricarboxylic acid cycle"/>
    <property type="evidence" value="ECO:0007669"/>
    <property type="project" value="TreeGrafter"/>
</dbReference>
<dbReference type="Gene3D" id="3.30.499.10">
    <property type="entry name" value="Aconitase, domain 3"/>
    <property type="match status" value="1"/>
</dbReference>
<dbReference type="HOGENOM" id="CLU_2443358_0_0_1"/>
<dbReference type="Pfam" id="PF00330">
    <property type="entry name" value="Aconitase"/>
    <property type="match status" value="1"/>
</dbReference>
<feature type="domain" description="Aconitase/3-isopropylmalate dehydratase large subunit alpha/beta/alpha" evidence="4">
    <location>
        <begin position="1"/>
        <end position="87"/>
    </location>
</feature>
<dbReference type="GO" id="GO:0003994">
    <property type="term" value="F:aconitate hydratase activity"/>
    <property type="evidence" value="ECO:0007669"/>
    <property type="project" value="TreeGrafter"/>
</dbReference>
<dbReference type="InterPro" id="IPR036008">
    <property type="entry name" value="Aconitase_4Fe-4S_dom"/>
</dbReference>
<sequence length="90" mass="9821">MQDATAQMALLQFISSGLKKVAVPSTVHCDHLIEAQVGGEKDLARAKDLNKEVYNFLASACSKYGLGFWKPGSGIIHQIILENYAFPVIN</sequence>
<dbReference type="GO" id="GO:0005829">
    <property type="term" value="C:cytosol"/>
    <property type="evidence" value="ECO:0007669"/>
    <property type="project" value="TreeGrafter"/>
</dbReference>
<keyword evidence="6" id="KW-1185">Reference proteome</keyword>
<reference evidence="6" key="1">
    <citation type="submission" date="2013-02" db="EMBL/GenBank/DDBJ databases">
        <authorList>
            <person name="Hughes D."/>
        </authorList>
    </citation>
    <scope>NUCLEOTIDE SEQUENCE</scope>
    <source>
        <strain>Durham</strain>
        <strain evidence="6">NC isolate 2 -- Noor lab</strain>
    </source>
</reference>
<proteinExistence type="predicted"/>
<dbReference type="GO" id="GO:0005739">
    <property type="term" value="C:mitochondrion"/>
    <property type="evidence" value="ECO:0007669"/>
    <property type="project" value="TreeGrafter"/>
</dbReference>
<dbReference type="PANTHER" id="PTHR43160">
    <property type="entry name" value="ACONITATE HYDRATASE B"/>
    <property type="match status" value="1"/>
</dbReference>
<evidence type="ECO:0000256" key="3">
    <source>
        <dbReference type="ARBA" id="ARBA00023014"/>
    </source>
</evidence>
<dbReference type="AlphaFoldDB" id="T1GZX8"/>
<keyword evidence="1" id="KW-0479">Metal-binding</keyword>
<dbReference type="EMBL" id="CAQQ02089603">
    <property type="status" value="NOT_ANNOTATED_CDS"/>
    <property type="molecule type" value="Genomic_DNA"/>
</dbReference>
<dbReference type="Proteomes" id="UP000015102">
    <property type="component" value="Unassembled WGS sequence"/>
</dbReference>
<evidence type="ECO:0000256" key="2">
    <source>
        <dbReference type="ARBA" id="ARBA00023004"/>
    </source>
</evidence>
<dbReference type="InterPro" id="IPR001030">
    <property type="entry name" value="Acoase/IPM_deHydtase_lsu_aba"/>
</dbReference>
<dbReference type="InterPro" id="IPR050926">
    <property type="entry name" value="Aconitase/IPM_isomerase"/>
</dbReference>
<dbReference type="GO" id="GO:0046872">
    <property type="term" value="F:metal ion binding"/>
    <property type="evidence" value="ECO:0007669"/>
    <property type="project" value="UniProtKB-KW"/>
</dbReference>
<dbReference type="EMBL" id="CAQQ02089602">
    <property type="status" value="NOT_ANNOTATED_CDS"/>
    <property type="molecule type" value="Genomic_DNA"/>
</dbReference>
<dbReference type="SUPFAM" id="SSF53732">
    <property type="entry name" value="Aconitase iron-sulfur domain"/>
    <property type="match status" value="1"/>
</dbReference>
<keyword evidence="2" id="KW-0408">Iron</keyword>
<dbReference type="InterPro" id="IPR015931">
    <property type="entry name" value="Acnase/IPM_dHydase_lsu_aba_1/3"/>
</dbReference>
<dbReference type="EnsemblMetazoa" id="MESCA009439-RA">
    <property type="protein sequence ID" value="MESCA009439-PA"/>
    <property type="gene ID" value="MESCA009439"/>
</dbReference>
<dbReference type="STRING" id="36166.T1GZX8"/>
<evidence type="ECO:0000313" key="5">
    <source>
        <dbReference type="EnsemblMetazoa" id="MESCA009439-PA"/>
    </source>
</evidence>
<evidence type="ECO:0000256" key="1">
    <source>
        <dbReference type="ARBA" id="ARBA00022723"/>
    </source>
</evidence>
<dbReference type="GO" id="GO:0051539">
    <property type="term" value="F:4 iron, 4 sulfur cluster binding"/>
    <property type="evidence" value="ECO:0007669"/>
    <property type="project" value="TreeGrafter"/>
</dbReference>
<name>T1GZX8_MEGSC</name>